<dbReference type="InterPro" id="IPR010720">
    <property type="entry name" value="Alpha-L-AF_C"/>
</dbReference>
<dbReference type="Proteomes" id="UP000595662">
    <property type="component" value="Chromosome 1"/>
</dbReference>
<dbReference type="UniPathway" id="UPA00667"/>
<dbReference type="GO" id="GO:0046556">
    <property type="term" value="F:alpha-L-arabinofuranosidase activity"/>
    <property type="evidence" value="ECO:0007669"/>
    <property type="project" value="UniProtKB-EC"/>
</dbReference>
<evidence type="ECO:0000256" key="7">
    <source>
        <dbReference type="ARBA" id="ARBA00023180"/>
    </source>
</evidence>
<evidence type="ECO:0000313" key="9">
    <source>
        <dbReference type="EMBL" id="QQK39876.1"/>
    </source>
</evidence>
<proteinExistence type="inferred from homology"/>
<dbReference type="Pfam" id="PF06964">
    <property type="entry name" value="Alpha-L-AF_C"/>
    <property type="match status" value="1"/>
</dbReference>
<gene>
    <name evidence="9" type="ORF">Pdw03_2730</name>
</gene>
<accession>A0A7T7BHI4</accession>
<evidence type="ECO:0000256" key="2">
    <source>
        <dbReference type="ARBA" id="ARBA00004834"/>
    </source>
</evidence>
<dbReference type="GO" id="GO:0031222">
    <property type="term" value="P:arabinan catabolic process"/>
    <property type="evidence" value="ECO:0007669"/>
    <property type="project" value="UniProtKB-UniPathway"/>
</dbReference>
<dbReference type="EC" id="3.2.1.55" evidence="4"/>
<keyword evidence="7" id="KW-0325">Glycoprotein</keyword>
<dbReference type="InterPro" id="IPR051563">
    <property type="entry name" value="Glycosyl_Hydrolase_51"/>
</dbReference>
<dbReference type="PANTHER" id="PTHR31776:SF0">
    <property type="entry name" value="ALPHA-L-ARABINOFURANOSIDASE 1"/>
    <property type="match status" value="1"/>
</dbReference>
<dbReference type="Pfam" id="PF22848">
    <property type="entry name" value="ASD1_dom"/>
    <property type="match status" value="1"/>
</dbReference>
<reference evidence="9 10" key="1">
    <citation type="submission" date="2020-08" db="EMBL/GenBank/DDBJ databases">
        <title>The completed genome sequence of the pathogenic ascomycete fungus Penicillium digitatum.</title>
        <authorList>
            <person name="Wang M."/>
        </authorList>
    </citation>
    <scope>NUCLEOTIDE SEQUENCE [LARGE SCALE GENOMIC DNA]</scope>
    <source>
        <strain evidence="9 10">PdW03</strain>
    </source>
</reference>
<keyword evidence="6" id="KW-0378">Hydrolase</keyword>
<comment type="pathway">
    <text evidence="2">Glycan metabolism; L-arabinan degradation.</text>
</comment>
<dbReference type="VEuPathDB" id="FungiDB:PDIP_16090"/>
<dbReference type="SMART" id="SM00813">
    <property type="entry name" value="Alpha-L-AF_C"/>
    <property type="match status" value="1"/>
</dbReference>
<protein>
    <recommendedName>
        <fullName evidence="4">non-reducing end alpha-L-arabinofuranosidase</fullName>
        <ecNumber evidence="4">3.2.1.55</ecNumber>
    </recommendedName>
</protein>
<feature type="domain" description="Alpha-L-arabinofuranosidase C-terminal" evidence="8">
    <location>
        <begin position="562"/>
        <end position="740"/>
    </location>
</feature>
<dbReference type="InterPro" id="IPR055235">
    <property type="entry name" value="ASD1_cat"/>
</dbReference>
<keyword evidence="5" id="KW-0732">Signal</keyword>
<dbReference type="GO" id="GO:0046373">
    <property type="term" value="P:L-arabinose metabolic process"/>
    <property type="evidence" value="ECO:0007669"/>
    <property type="project" value="InterPro"/>
</dbReference>
<evidence type="ECO:0000256" key="6">
    <source>
        <dbReference type="ARBA" id="ARBA00022801"/>
    </source>
</evidence>
<evidence type="ECO:0000256" key="5">
    <source>
        <dbReference type="ARBA" id="ARBA00022729"/>
    </source>
</evidence>
<dbReference type="AlphaFoldDB" id="A0A7T7BHI4"/>
<comment type="catalytic activity">
    <reaction evidence="1">
        <text>Hydrolysis of terminal non-reducing alpha-L-arabinofuranoside residues in alpha-L-arabinosides.</text>
        <dbReference type="EC" id="3.2.1.55"/>
    </reaction>
</comment>
<name>A0A7T7BHI4_PENDI</name>
<dbReference type="SUPFAM" id="SSF51445">
    <property type="entry name" value="(Trans)glycosidases"/>
    <property type="match status" value="1"/>
</dbReference>
<dbReference type="PANTHER" id="PTHR31776">
    <property type="entry name" value="ALPHA-L-ARABINOFURANOSIDASE 1"/>
    <property type="match status" value="1"/>
</dbReference>
<evidence type="ECO:0000313" key="10">
    <source>
        <dbReference type="Proteomes" id="UP000595662"/>
    </source>
</evidence>
<evidence type="ECO:0000256" key="4">
    <source>
        <dbReference type="ARBA" id="ARBA00012670"/>
    </source>
</evidence>
<sequence length="747" mass="82608">MLIPIWKHTLHEINYDGLSSSYSKGSDPTSGVSDVMTSLNSLFLTPTRKIPASLHVGIICLSRDDLPAVQHERITPHVHLFTVLFTHLQIVATQKPFSRFKLAMKSESVTCVGIAASIALATCLTRALAEGNNSTKGNSSTVPISLIIAREGGNKSSPLLYGVMFEEMDHSGDGGIHGQLLQNNGFQGTSLGLTAYAQVGDVKIFQDTSKPVSKAITSSLKVEVPDGVTEYVGFANTGYSGIPVTGATYNCSFWMSGNYSGIINLQLVGSHSGLIYADHNLTVKSTDEKFTEFKTRFNTTYAPRGDNEWHLTFDGSKVAGSALNFGLVQLFPPTFKGRENGLRDTIAMFLEEVNAAFLRFPGGNNLEGLEVDSRWKWNTTIGPVVDRPGRESDWFYPNTDALGLDEYLWWCEDMNMAPLLAVWSGKSYGDILSGPDLEPFVEDIMNEMEYLFGDSSTYYGKLRAQNGRKEPWKVDHIEIGNEDDLTRGCDTYPDRFNQIYKAIHDKYPHITFVASHGDYLCLPSPLPPNLILDLHLYRAPDDFVNLFNQFDNQPRNQSVMVGEFGCRNTTEETGIYWSYMQGSCSEAVYMIGIERNSDIVKMVAYAPLMQHFDFVSWSPTLYGFNSAPDSITPSVSYFVQKMFASNKGDTILPVHSSTGFGPVYWVASKTGSQYYLKLANYGPEHQNVKVSIPGTKTGQLEMLAGPKYQGDTPFNVQIQTVTTSIFNGQGNYSIDMDPWAVAVLAVS</sequence>
<evidence type="ECO:0000256" key="3">
    <source>
        <dbReference type="ARBA" id="ARBA00007186"/>
    </source>
</evidence>
<dbReference type="Gene3D" id="3.20.20.80">
    <property type="entry name" value="Glycosidases"/>
    <property type="match status" value="1"/>
</dbReference>
<evidence type="ECO:0000259" key="8">
    <source>
        <dbReference type="SMART" id="SM00813"/>
    </source>
</evidence>
<dbReference type="RefSeq" id="XP_014537778.2">
    <property type="nucleotide sequence ID" value="XM_014682292.2"/>
</dbReference>
<dbReference type="EMBL" id="CP060774">
    <property type="protein sequence ID" value="QQK39876.1"/>
    <property type="molecule type" value="Genomic_DNA"/>
</dbReference>
<organism evidence="9 10">
    <name type="scientific">Penicillium digitatum</name>
    <name type="common">Green mold</name>
    <dbReference type="NCBI Taxonomy" id="36651"/>
    <lineage>
        <taxon>Eukaryota</taxon>
        <taxon>Fungi</taxon>
        <taxon>Dikarya</taxon>
        <taxon>Ascomycota</taxon>
        <taxon>Pezizomycotina</taxon>
        <taxon>Eurotiomycetes</taxon>
        <taxon>Eurotiomycetidae</taxon>
        <taxon>Eurotiales</taxon>
        <taxon>Aspergillaceae</taxon>
        <taxon>Penicillium</taxon>
    </lineage>
</organism>
<dbReference type="KEGG" id="pdp:PDIP_16090"/>
<dbReference type="InterPro" id="IPR017853">
    <property type="entry name" value="GH"/>
</dbReference>
<comment type="similarity">
    <text evidence="3">Belongs to the glycosyl hydrolase 51 family.</text>
</comment>
<dbReference type="GeneID" id="26229932"/>
<evidence type="ECO:0000256" key="1">
    <source>
        <dbReference type="ARBA" id="ARBA00001462"/>
    </source>
</evidence>